<dbReference type="FunFam" id="3.40.50.620:FF:000082">
    <property type="entry name" value="MSW1p Mitochondrial tryptophanyl-tRNA synthetase"/>
    <property type="match status" value="1"/>
</dbReference>
<dbReference type="InterPro" id="IPR001412">
    <property type="entry name" value="aa-tRNA-synth_I_CS"/>
</dbReference>
<keyword evidence="6" id="KW-0067">ATP-binding</keyword>
<keyword evidence="10" id="KW-0687">Ribonucleoprotein</keyword>
<dbReference type="Proteomes" id="UP001369815">
    <property type="component" value="Unassembled WGS sequence"/>
</dbReference>
<dbReference type="SUPFAM" id="SSF52374">
    <property type="entry name" value="Nucleotidylyl transferase"/>
    <property type="match status" value="1"/>
</dbReference>
<dbReference type="GO" id="GO:1990904">
    <property type="term" value="C:ribonucleoprotein complex"/>
    <property type="evidence" value="ECO:0007669"/>
    <property type="project" value="UniProtKB-KW"/>
</dbReference>
<dbReference type="CDD" id="cd00806">
    <property type="entry name" value="TrpRS_core"/>
    <property type="match status" value="1"/>
</dbReference>
<keyword evidence="7" id="KW-0648">Protein biosynthesis</keyword>
<dbReference type="Gene3D" id="3.40.50.620">
    <property type="entry name" value="HUPs"/>
    <property type="match status" value="1"/>
</dbReference>
<dbReference type="GO" id="GO:0003735">
    <property type="term" value="F:structural constituent of ribosome"/>
    <property type="evidence" value="ECO:0007669"/>
    <property type="project" value="InterPro"/>
</dbReference>
<evidence type="ECO:0000256" key="2">
    <source>
        <dbReference type="ARBA" id="ARBA00007102"/>
    </source>
</evidence>
<evidence type="ECO:0000313" key="17">
    <source>
        <dbReference type="EMBL" id="KAK6953212.1"/>
    </source>
</evidence>
<proteinExistence type="inferred from homology"/>
<protein>
    <recommendedName>
        <fullName evidence="12">Small ribosomal subunit protein uS10m</fullName>
        <ecNumber evidence="3">6.1.1.2</ecNumber>
    </recommendedName>
    <alternativeName>
        <fullName evidence="13">37S ribosomal protein S10, mitochondrial</fullName>
    </alternativeName>
    <alternativeName>
        <fullName evidence="14">Mitochondrial ribosomal small subunit protein 10</fullName>
    </alternativeName>
    <alternativeName>
        <fullName evidence="11">Tryptophanyl-tRNA synthetase</fullName>
    </alternativeName>
</protein>
<gene>
    <name evidence="17" type="ORF">Daesc_005512</name>
</gene>
<evidence type="ECO:0000256" key="11">
    <source>
        <dbReference type="ARBA" id="ARBA00030268"/>
    </source>
</evidence>
<comment type="caution">
    <text evidence="17">The sequence shown here is derived from an EMBL/GenBank/DDBJ whole genome shotgun (WGS) entry which is preliminary data.</text>
</comment>
<dbReference type="HAMAP" id="MF_00508">
    <property type="entry name" value="Ribosomal_uS10"/>
    <property type="match status" value="1"/>
</dbReference>
<evidence type="ECO:0000259" key="16">
    <source>
        <dbReference type="SMART" id="SM01403"/>
    </source>
</evidence>
<dbReference type="Gene3D" id="3.30.70.600">
    <property type="entry name" value="Ribosomal protein S10 domain"/>
    <property type="match status" value="1"/>
</dbReference>
<dbReference type="GO" id="GO:0004830">
    <property type="term" value="F:tryptophan-tRNA ligase activity"/>
    <property type="evidence" value="ECO:0007669"/>
    <property type="project" value="UniProtKB-EC"/>
</dbReference>
<evidence type="ECO:0000256" key="9">
    <source>
        <dbReference type="ARBA" id="ARBA00023146"/>
    </source>
</evidence>
<dbReference type="SMART" id="SM01403">
    <property type="entry name" value="Ribosomal_S10"/>
    <property type="match status" value="1"/>
</dbReference>
<dbReference type="Gene3D" id="1.10.240.10">
    <property type="entry name" value="Tyrosyl-Transfer RNA Synthetase"/>
    <property type="match status" value="1"/>
</dbReference>
<dbReference type="InterPro" id="IPR050203">
    <property type="entry name" value="Trp-tRNA_synthetase"/>
</dbReference>
<dbReference type="Pfam" id="PF00579">
    <property type="entry name" value="tRNA-synt_1b"/>
    <property type="match status" value="1"/>
</dbReference>
<accession>A0AAX6MM05</accession>
<organism evidence="17 18">
    <name type="scientific">Daldinia eschscholtzii</name>
    <dbReference type="NCBI Taxonomy" id="292717"/>
    <lineage>
        <taxon>Eukaryota</taxon>
        <taxon>Fungi</taxon>
        <taxon>Dikarya</taxon>
        <taxon>Ascomycota</taxon>
        <taxon>Pezizomycotina</taxon>
        <taxon>Sordariomycetes</taxon>
        <taxon>Xylariomycetidae</taxon>
        <taxon>Xylariales</taxon>
        <taxon>Hypoxylaceae</taxon>
        <taxon>Daldinia</taxon>
    </lineage>
</organism>
<comment type="similarity">
    <text evidence="2">Belongs to the universal ribosomal protein uS10 family.</text>
</comment>
<evidence type="ECO:0000256" key="14">
    <source>
        <dbReference type="ARBA" id="ARBA00078476"/>
    </source>
</evidence>
<dbReference type="InterPro" id="IPR014729">
    <property type="entry name" value="Rossmann-like_a/b/a_fold"/>
</dbReference>
<dbReference type="AlphaFoldDB" id="A0AAX6MM05"/>
<dbReference type="PRINTS" id="PR01039">
    <property type="entry name" value="TRNASYNTHTRP"/>
</dbReference>
<dbReference type="SUPFAM" id="SSF54999">
    <property type="entry name" value="Ribosomal protein S10"/>
    <property type="match status" value="1"/>
</dbReference>
<keyword evidence="5" id="KW-0547">Nucleotide-binding</keyword>
<dbReference type="EMBL" id="JBANMG010000005">
    <property type="protein sequence ID" value="KAK6953212.1"/>
    <property type="molecule type" value="Genomic_DNA"/>
</dbReference>
<name>A0AAX6MM05_9PEZI</name>
<feature type="compositionally biased region" description="Polar residues" evidence="15">
    <location>
        <begin position="259"/>
        <end position="270"/>
    </location>
</feature>
<dbReference type="PROSITE" id="PS00178">
    <property type="entry name" value="AA_TRNA_LIGASE_I"/>
    <property type="match status" value="1"/>
</dbReference>
<keyword evidence="4" id="KW-0436">Ligase</keyword>
<comment type="similarity">
    <text evidence="1">Belongs to the class-I aminoacyl-tRNA synthetase family.</text>
</comment>
<dbReference type="PANTHER" id="PTHR43766:SF1">
    <property type="entry name" value="TRYPTOPHAN--TRNA LIGASE, MITOCHONDRIAL"/>
    <property type="match status" value="1"/>
</dbReference>
<feature type="compositionally biased region" description="Low complexity" evidence="15">
    <location>
        <begin position="35"/>
        <end position="50"/>
    </location>
</feature>
<feature type="region of interest" description="Disordered" evidence="15">
    <location>
        <begin position="259"/>
        <end position="279"/>
    </location>
</feature>
<dbReference type="Pfam" id="PF00338">
    <property type="entry name" value="Ribosomal_S10"/>
    <property type="match status" value="1"/>
</dbReference>
<dbReference type="PANTHER" id="PTHR43766">
    <property type="entry name" value="TRYPTOPHAN--TRNA LIGASE, MITOCHONDRIAL"/>
    <property type="match status" value="1"/>
</dbReference>
<feature type="region of interest" description="Disordered" evidence="15">
    <location>
        <begin position="18"/>
        <end position="63"/>
    </location>
</feature>
<evidence type="ECO:0000256" key="7">
    <source>
        <dbReference type="ARBA" id="ARBA00022917"/>
    </source>
</evidence>
<evidence type="ECO:0000256" key="3">
    <source>
        <dbReference type="ARBA" id="ARBA00013161"/>
    </source>
</evidence>
<dbReference type="GO" id="GO:0070183">
    <property type="term" value="P:mitochondrial tryptophanyl-tRNA aminoacylation"/>
    <property type="evidence" value="ECO:0007669"/>
    <property type="project" value="TreeGrafter"/>
</dbReference>
<keyword evidence="9" id="KW-0030">Aminoacyl-tRNA synthetase</keyword>
<evidence type="ECO:0000256" key="10">
    <source>
        <dbReference type="ARBA" id="ARBA00023274"/>
    </source>
</evidence>
<dbReference type="InterPro" id="IPR002306">
    <property type="entry name" value="Trp-tRNA-ligase"/>
</dbReference>
<keyword evidence="18" id="KW-1185">Reference proteome</keyword>
<evidence type="ECO:0000256" key="6">
    <source>
        <dbReference type="ARBA" id="ARBA00022840"/>
    </source>
</evidence>
<evidence type="ECO:0000256" key="5">
    <source>
        <dbReference type="ARBA" id="ARBA00022741"/>
    </source>
</evidence>
<dbReference type="EC" id="6.1.1.2" evidence="3"/>
<dbReference type="InterPro" id="IPR002305">
    <property type="entry name" value="aa-tRNA-synth_Ic"/>
</dbReference>
<feature type="domain" description="Small ribosomal subunit protein uS10" evidence="16">
    <location>
        <begin position="94"/>
        <end position="191"/>
    </location>
</feature>
<dbReference type="InterPro" id="IPR036838">
    <property type="entry name" value="Ribosomal_uS10_dom_sf"/>
</dbReference>
<evidence type="ECO:0000256" key="15">
    <source>
        <dbReference type="SAM" id="MobiDB-lite"/>
    </source>
</evidence>
<reference evidence="17 18" key="1">
    <citation type="journal article" date="2024" name="Front Chem Biol">
        <title>Unveiling the potential of Daldinia eschscholtzii MFLUCC 19-0629 through bioactivity and bioinformatics studies for enhanced sustainable agriculture production.</title>
        <authorList>
            <person name="Brooks S."/>
            <person name="Weaver J.A."/>
            <person name="Klomchit A."/>
            <person name="Alharthi S.A."/>
            <person name="Onlamun T."/>
            <person name="Nurani R."/>
            <person name="Vong T.K."/>
            <person name="Alberti F."/>
            <person name="Greco C."/>
        </authorList>
    </citation>
    <scope>NUCLEOTIDE SEQUENCE [LARGE SCALE GENOMIC DNA]</scope>
    <source>
        <strain evidence="17">MFLUCC 19-0629</strain>
    </source>
</reference>
<evidence type="ECO:0000256" key="4">
    <source>
        <dbReference type="ARBA" id="ARBA00022598"/>
    </source>
</evidence>
<sequence>MTRSIIARPIRQVLARPLETDSVLRADPTADPTPKSSAESSAESSADSKSGPPQLVNELPDPREAKEVRLPRAVQALYLQPLRREAEYGVPSCDLQLRSFSIPNLEFFCDFALRAAYYLNLPAFGPIPLPKIRERWTVPRSHFIFKKSQENFERITRRRLIQIRDGHPETVQIWLAYLQKHAYYGIGMKANVWEFDSIGTGKKVDEQQDSLQQIVEKKMKAFGRDKTLGTVEKVKELLASERPLAGLTGRHVIRSIAQQQRRNESTSTIGSDVGTEEGEKVAKKPRGKVIFSGIQPTGVPHLGNYLGALRQWRKLQDNAKPEDRLLFSVVDLHAITMPQDAKVLRLRRREMLASLLAIGLDPEKGSTIFYQSSVPQHTELMWILSCTASMGYLGRMTQWKSKLQMNNKAGDLEEAAMTNLKLGLFSYPVLQAADILVHRATHVPVGDDQRQHLEFARECATNFNHTFKNILIPPETMTAPFPRVMSLTQPENKMSKSSPNHRSRINITSSPEEIRSRVMVALTDSQNVVTYDPVSRPGVANLLELLSQCTPEDRRLPPRELALEFKGASLKDLKEATAQAICAELAGVRDRHRDLLDRKGGKWLDEIEAEGAEVARRNAEETMRRVREAVGLGPGYDG</sequence>
<evidence type="ECO:0000313" key="18">
    <source>
        <dbReference type="Proteomes" id="UP001369815"/>
    </source>
</evidence>
<dbReference type="GO" id="GO:0005759">
    <property type="term" value="C:mitochondrial matrix"/>
    <property type="evidence" value="ECO:0007669"/>
    <property type="project" value="TreeGrafter"/>
</dbReference>
<evidence type="ECO:0000256" key="12">
    <source>
        <dbReference type="ARBA" id="ARBA00035261"/>
    </source>
</evidence>
<dbReference type="FunFam" id="3.30.70.600:FF:000003">
    <property type="entry name" value="30S ribosomal protein S10"/>
    <property type="match status" value="1"/>
</dbReference>
<dbReference type="InterPro" id="IPR001848">
    <property type="entry name" value="Ribosomal_uS10"/>
</dbReference>
<evidence type="ECO:0000256" key="1">
    <source>
        <dbReference type="ARBA" id="ARBA00005594"/>
    </source>
</evidence>
<dbReference type="InterPro" id="IPR027486">
    <property type="entry name" value="Ribosomal_uS10_dom"/>
</dbReference>
<evidence type="ECO:0000256" key="8">
    <source>
        <dbReference type="ARBA" id="ARBA00022980"/>
    </source>
</evidence>
<dbReference type="GO" id="GO:0005840">
    <property type="term" value="C:ribosome"/>
    <property type="evidence" value="ECO:0007669"/>
    <property type="project" value="UniProtKB-KW"/>
</dbReference>
<keyword evidence="8" id="KW-0689">Ribosomal protein</keyword>
<dbReference type="NCBIfam" id="TIGR00233">
    <property type="entry name" value="trpS"/>
    <property type="match status" value="1"/>
</dbReference>
<dbReference type="GO" id="GO:0005524">
    <property type="term" value="F:ATP binding"/>
    <property type="evidence" value="ECO:0007669"/>
    <property type="project" value="UniProtKB-KW"/>
</dbReference>
<evidence type="ECO:0000256" key="13">
    <source>
        <dbReference type="ARBA" id="ARBA00042916"/>
    </source>
</evidence>